<dbReference type="AlphaFoldDB" id="R4TFN5"/>
<keyword evidence="2" id="KW-1185">Reference proteome</keyword>
<name>R4TFN5_9PSEU</name>
<proteinExistence type="predicted"/>
<evidence type="ECO:0000313" key="2">
    <source>
        <dbReference type="Proteomes" id="UP000013968"/>
    </source>
</evidence>
<gene>
    <name evidence="1" type="ORF">AORI_6970</name>
</gene>
<organism evidence="1 2">
    <name type="scientific">Amycolatopsis keratiniphila</name>
    <dbReference type="NCBI Taxonomy" id="129921"/>
    <lineage>
        <taxon>Bacteria</taxon>
        <taxon>Bacillati</taxon>
        <taxon>Actinomycetota</taxon>
        <taxon>Actinomycetes</taxon>
        <taxon>Pseudonocardiales</taxon>
        <taxon>Pseudonocardiaceae</taxon>
        <taxon>Amycolatopsis</taxon>
        <taxon>Amycolatopsis japonica group</taxon>
    </lineage>
</organism>
<dbReference type="PATRIC" id="fig|1156913.3.peg.7114"/>
<dbReference type="PROSITE" id="PS51257">
    <property type="entry name" value="PROKAR_LIPOPROTEIN"/>
    <property type="match status" value="1"/>
</dbReference>
<reference evidence="1 2" key="1">
    <citation type="journal article" date="2013" name="BMC Genomics">
        <title>ContigScape: a Cytoscape plugin facilitating microbial genome gap closing.</title>
        <authorList>
            <person name="Tang B."/>
            <person name="Wang Q."/>
            <person name="Yang M."/>
            <person name="Xie F."/>
            <person name="Zhu Y."/>
            <person name="Zhuo Y."/>
            <person name="Wang S."/>
            <person name="Gao H."/>
            <person name="Ding X."/>
            <person name="Zhang L."/>
            <person name="Zhao G."/>
            <person name="Zheng H."/>
        </authorList>
    </citation>
    <scope>NUCLEOTIDE SEQUENCE [LARGE SCALE GENOMIC DNA]</scope>
    <source>
        <strain evidence="1 2">HCCB10007</strain>
    </source>
</reference>
<dbReference type="RefSeq" id="WP_016337251.1">
    <property type="nucleotide sequence ID" value="NC_021252.1"/>
</dbReference>
<dbReference type="KEGG" id="aoi:AORI_6970"/>
<dbReference type="HOGENOM" id="CLU_2930944_0_0_11"/>
<evidence type="ECO:0000313" key="1">
    <source>
        <dbReference type="EMBL" id="AGM09552.1"/>
    </source>
</evidence>
<dbReference type="EMBL" id="CP003410">
    <property type="protein sequence ID" value="AGM09552.1"/>
    <property type="molecule type" value="Genomic_DNA"/>
</dbReference>
<dbReference type="Proteomes" id="UP000013968">
    <property type="component" value="Chromosome"/>
</dbReference>
<protein>
    <submittedName>
        <fullName evidence="1">Uncharacterized protein</fullName>
    </submittedName>
</protein>
<sequence length="60" mass="6731">MAAREEDLVHIAVERSFWSGQMTAACGITATVDTVETSFFGFPFAPRCPECKRLAKESWF</sequence>
<accession>R4TFN5</accession>